<dbReference type="Pfam" id="PF01486">
    <property type="entry name" value="K-box"/>
    <property type="match status" value="1"/>
</dbReference>
<dbReference type="GO" id="GO:0005634">
    <property type="term" value="C:nucleus"/>
    <property type="evidence" value="ECO:0007669"/>
    <property type="project" value="InterPro"/>
</dbReference>
<protein>
    <recommendedName>
        <fullName evidence="1">K-box domain-containing protein</fullName>
    </recommendedName>
</protein>
<proteinExistence type="predicted"/>
<organism evidence="2 3">
    <name type="scientific">Cuscuta epithymum</name>
    <dbReference type="NCBI Taxonomy" id="186058"/>
    <lineage>
        <taxon>Eukaryota</taxon>
        <taxon>Viridiplantae</taxon>
        <taxon>Streptophyta</taxon>
        <taxon>Embryophyta</taxon>
        <taxon>Tracheophyta</taxon>
        <taxon>Spermatophyta</taxon>
        <taxon>Magnoliopsida</taxon>
        <taxon>eudicotyledons</taxon>
        <taxon>Gunneridae</taxon>
        <taxon>Pentapetalae</taxon>
        <taxon>asterids</taxon>
        <taxon>lamiids</taxon>
        <taxon>Solanales</taxon>
        <taxon>Convolvulaceae</taxon>
        <taxon>Cuscuteae</taxon>
        <taxon>Cuscuta</taxon>
        <taxon>Cuscuta subgen. Cuscuta</taxon>
    </lineage>
</organism>
<dbReference type="Proteomes" id="UP001152523">
    <property type="component" value="Unassembled WGS sequence"/>
</dbReference>
<keyword evidence="3" id="KW-1185">Reference proteome</keyword>
<gene>
    <name evidence="2" type="ORF">CEPIT_LOCUS42598</name>
</gene>
<dbReference type="GO" id="GO:0003700">
    <property type="term" value="F:DNA-binding transcription factor activity"/>
    <property type="evidence" value="ECO:0007669"/>
    <property type="project" value="InterPro"/>
</dbReference>
<reference evidence="2" key="1">
    <citation type="submission" date="2022-07" db="EMBL/GenBank/DDBJ databases">
        <authorList>
            <person name="Macas J."/>
            <person name="Novak P."/>
            <person name="Neumann P."/>
        </authorList>
    </citation>
    <scope>NUCLEOTIDE SEQUENCE</scope>
</reference>
<accession>A0AAV0GD74</accession>
<sequence>MQVELRHLKGEDISSLSYRELMFLEDSLQNGQRIISDKQMEVWRNITKRIQGAGEENEQLRYRMRELEIAEMNRNLGDQFGEVFNHRENNSNNAAAEYKSEMPFTFSVQPMQPNLQDR</sequence>
<dbReference type="EMBL" id="CAMAPF010001088">
    <property type="protein sequence ID" value="CAH9145925.1"/>
    <property type="molecule type" value="Genomic_DNA"/>
</dbReference>
<evidence type="ECO:0000313" key="2">
    <source>
        <dbReference type="EMBL" id="CAH9145925.1"/>
    </source>
</evidence>
<dbReference type="InterPro" id="IPR002487">
    <property type="entry name" value="TF_Kbox"/>
</dbReference>
<dbReference type="PROSITE" id="PS51297">
    <property type="entry name" value="K_BOX"/>
    <property type="match status" value="1"/>
</dbReference>
<comment type="caution">
    <text evidence="2">The sequence shown here is derived from an EMBL/GenBank/DDBJ whole genome shotgun (WGS) entry which is preliminary data.</text>
</comment>
<evidence type="ECO:0000259" key="1">
    <source>
        <dbReference type="PROSITE" id="PS51297"/>
    </source>
</evidence>
<name>A0AAV0GD74_9ASTE</name>
<feature type="domain" description="K-box" evidence="1">
    <location>
        <begin position="1"/>
        <end position="70"/>
    </location>
</feature>
<evidence type="ECO:0000313" key="3">
    <source>
        <dbReference type="Proteomes" id="UP001152523"/>
    </source>
</evidence>
<dbReference type="AlphaFoldDB" id="A0AAV0GD74"/>